<evidence type="ECO:0000256" key="1">
    <source>
        <dbReference type="ARBA" id="ARBA00000815"/>
    </source>
</evidence>
<dbReference type="SFLD" id="SFLDG01128">
    <property type="entry name" value="C1.4:_5'-Nucleotidase_Like"/>
    <property type="match status" value="1"/>
</dbReference>
<proteinExistence type="inferred from homology"/>
<evidence type="ECO:0000313" key="10">
    <source>
        <dbReference type="EMBL" id="PIC42228.1"/>
    </source>
</evidence>
<dbReference type="EC" id="3.1.3.5" evidence="3 9"/>
<dbReference type="InterPro" id="IPR006434">
    <property type="entry name" value="Pyrimidine_nucleotidase_eu"/>
</dbReference>
<evidence type="ECO:0000256" key="7">
    <source>
        <dbReference type="ARBA" id="ARBA00022842"/>
    </source>
</evidence>
<dbReference type="FunFam" id="1.10.150.340:FF:000001">
    <property type="entry name" value="Cytosolic 5-nucleotidase 3-like"/>
    <property type="match status" value="1"/>
</dbReference>
<name>A0A2G5URQ8_9PELO</name>
<evidence type="ECO:0000313" key="11">
    <source>
        <dbReference type="Proteomes" id="UP000230233"/>
    </source>
</evidence>
<keyword evidence="8 9" id="KW-0546">Nucleotide metabolism</keyword>
<dbReference type="GO" id="GO:0009117">
    <property type="term" value="P:nucleotide metabolic process"/>
    <property type="evidence" value="ECO:0007669"/>
    <property type="project" value="UniProtKB-KW"/>
</dbReference>
<dbReference type="SUPFAM" id="SSF56784">
    <property type="entry name" value="HAD-like"/>
    <property type="match status" value="1"/>
</dbReference>
<accession>A0A2G5URQ8</accession>
<dbReference type="Pfam" id="PF05822">
    <property type="entry name" value="UMPH-1"/>
    <property type="match status" value="1"/>
</dbReference>
<dbReference type="GO" id="GO:0008253">
    <property type="term" value="F:5'-nucleotidase activity"/>
    <property type="evidence" value="ECO:0007669"/>
    <property type="project" value="UniProtKB-EC"/>
</dbReference>
<evidence type="ECO:0000256" key="3">
    <source>
        <dbReference type="ARBA" id="ARBA00012643"/>
    </source>
</evidence>
<comment type="subcellular location">
    <subcellularLocation>
        <location evidence="9">Cytoplasm</location>
    </subcellularLocation>
</comment>
<dbReference type="AlphaFoldDB" id="A0A2G5URQ8"/>
<dbReference type="Gene3D" id="3.40.50.1000">
    <property type="entry name" value="HAD superfamily/HAD-like"/>
    <property type="match status" value="1"/>
</dbReference>
<keyword evidence="5 9" id="KW-0547">Nucleotide-binding</keyword>
<evidence type="ECO:0000256" key="8">
    <source>
        <dbReference type="ARBA" id="ARBA00023080"/>
    </source>
</evidence>
<dbReference type="NCBIfam" id="TIGR01544">
    <property type="entry name" value="HAD-SF-IE"/>
    <property type="match status" value="1"/>
</dbReference>
<dbReference type="GO" id="GO:0005737">
    <property type="term" value="C:cytoplasm"/>
    <property type="evidence" value="ECO:0007669"/>
    <property type="project" value="UniProtKB-SubCell"/>
</dbReference>
<dbReference type="CDD" id="cd07504">
    <property type="entry name" value="HAD_5NT"/>
    <property type="match status" value="1"/>
</dbReference>
<sequence length="384" mass="42936">MHSFSGLLNGSMSRVSRLGRCIFANGRRFESRQSRLQLQAETLTDTPTSLDAPPFAAMFKASEIVNAAAAIAEAECIEQLKKTDAVPLLMSWLLGQESIVCSDPTTVAAKLRKMVVGGAGKTVVISDFDYTLSRFANESGERLSTTHGVFDDNVMRLKPELGQKFVDLKNKYYPIEFCPKLTMEEKIPHMEKWWGTSHSLIVNEKFSKHTIQDFVRQSRIVFKDGAEDFIQSLDAHNIPLVIFSAGIGNIIEYFLEQKLGAIPRNTHFISNMILFDEDEKACAFSEPLIHTFCKNSSVIQKEAPFFHEINGRVNVILLGDSMGDIHMDVGVERDGPTLKVGYYNGSLDDTAALQHYEEVYDIVLIHDPTLNVAQKIVDVINSTH</sequence>
<evidence type="ECO:0000256" key="2">
    <source>
        <dbReference type="ARBA" id="ARBA00008389"/>
    </source>
</evidence>
<evidence type="ECO:0000256" key="6">
    <source>
        <dbReference type="ARBA" id="ARBA00022801"/>
    </source>
</evidence>
<dbReference type="SFLD" id="SFLDS00003">
    <property type="entry name" value="Haloacid_Dehalogenase"/>
    <property type="match status" value="1"/>
</dbReference>
<comment type="similarity">
    <text evidence="2 9">Belongs to the pyrimidine 5'-nucleotidase family.</text>
</comment>
<dbReference type="PANTHER" id="PTHR13045">
    <property type="entry name" value="5'-NUCLEOTIDASE"/>
    <property type="match status" value="1"/>
</dbReference>
<dbReference type="Gene3D" id="1.10.150.340">
    <property type="entry name" value="Pyrimidine 5'-nucleotidase (UMPH-1), N-terminal domain"/>
    <property type="match status" value="1"/>
</dbReference>
<dbReference type="InterPro" id="IPR036412">
    <property type="entry name" value="HAD-like_sf"/>
</dbReference>
<comment type="catalytic activity">
    <reaction evidence="1 9">
        <text>a ribonucleoside 5'-phosphate + H2O = a ribonucleoside + phosphate</text>
        <dbReference type="Rhea" id="RHEA:12484"/>
        <dbReference type="ChEBI" id="CHEBI:15377"/>
        <dbReference type="ChEBI" id="CHEBI:18254"/>
        <dbReference type="ChEBI" id="CHEBI:43474"/>
        <dbReference type="ChEBI" id="CHEBI:58043"/>
        <dbReference type="EC" id="3.1.3.5"/>
    </reaction>
</comment>
<keyword evidence="7" id="KW-0460">Magnesium</keyword>
<dbReference type="STRING" id="1611254.A0A2G5URQ8"/>
<dbReference type="PANTHER" id="PTHR13045:SF0">
    <property type="entry name" value="7-METHYLGUANOSINE PHOSPHATE-SPECIFIC 5'-NUCLEOTIDASE"/>
    <property type="match status" value="1"/>
</dbReference>
<dbReference type="FunFam" id="3.40.50.1000:FF:000300">
    <property type="entry name" value="Putative cytosolic 5'-nucleotidase 3"/>
    <property type="match status" value="1"/>
</dbReference>
<protein>
    <recommendedName>
        <fullName evidence="3 9">5'-nucleotidase</fullName>
        <ecNumber evidence="3 9">3.1.3.5</ecNumber>
    </recommendedName>
</protein>
<reference evidence="11" key="1">
    <citation type="submission" date="2017-10" db="EMBL/GenBank/DDBJ databases">
        <title>Rapid genome shrinkage in a self-fertile nematode reveals novel sperm competition proteins.</title>
        <authorList>
            <person name="Yin D."/>
            <person name="Schwarz E.M."/>
            <person name="Thomas C.G."/>
            <person name="Felde R.L."/>
            <person name="Korf I.F."/>
            <person name="Cutter A.D."/>
            <person name="Schartner C.M."/>
            <person name="Ralston E.J."/>
            <person name="Meyer B.J."/>
            <person name="Haag E.S."/>
        </authorList>
    </citation>
    <scope>NUCLEOTIDE SEQUENCE [LARGE SCALE GENOMIC DNA]</scope>
    <source>
        <strain evidence="11">JU1422</strain>
    </source>
</reference>
<dbReference type="InterPro" id="IPR023214">
    <property type="entry name" value="HAD_sf"/>
</dbReference>
<dbReference type="GO" id="GO:0000287">
    <property type="term" value="F:magnesium ion binding"/>
    <property type="evidence" value="ECO:0007669"/>
    <property type="project" value="InterPro"/>
</dbReference>
<organism evidence="10 11">
    <name type="scientific">Caenorhabditis nigoni</name>
    <dbReference type="NCBI Taxonomy" id="1611254"/>
    <lineage>
        <taxon>Eukaryota</taxon>
        <taxon>Metazoa</taxon>
        <taxon>Ecdysozoa</taxon>
        <taxon>Nematoda</taxon>
        <taxon>Chromadorea</taxon>
        <taxon>Rhabditida</taxon>
        <taxon>Rhabditina</taxon>
        <taxon>Rhabditomorpha</taxon>
        <taxon>Rhabditoidea</taxon>
        <taxon>Rhabditidae</taxon>
        <taxon>Peloderinae</taxon>
        <taxon>Caenorhabditis</taxon>
    </lineage>
</organism>
<dbReference type="OrthoDB" id="10014216at2759"/>
<dbReference type="Proteomes" id="UP000230233">
    <property type="component" value="Chromosome III"/>
</dbReference>
<dbReference type="EMBL" id="PDUG01000003">
    <property type="protein sequence ID" value="PIC42228.1"/>
    <property type="molecule type" value="Genomic_DNA"/>
</dbReference>
<dbReference type="GO" id="GO:0000166">
    <property type="term" value="F:nucleotide binding"/>
    <property type="evidence" value="ECO:0007669"/>
    <property type="project" value="UniProtKB-KW"/>
</dbReference>
<keyword evidence="9" id="KW-0963">Cytoplasm</keyword>
<evidence type="ECO:0000256" key="9">
    <source>
        <dbReference type="RuleBase" id="RU361276"/>
    </source>
</evidence>
<gene>
    <name evidence="10" type="primary">Cni-F25B5.3</name>
    <name evidence="10" type="synonym">Cnig_chr_III.g9373</name>
    <name evidence="10" type="ORF">B9Z55_009373</name>
</gene>
<evidence type="ECO:0000256" key="5">
    <source>
        <dbReference type="ARBA" id="ARBA00022741"/>
    </source>
</evidence>
<keyword evidence="6 9" id="KW-0378">Hydrolase</keyword>
<keyword evidence="4" id="KW-0479">Metal-binding</keyword>
<comment type="caution">
    <text evidence="10">The sequence shown here is derived from an EMBL/GenBank/DDBJ whole genome shotgun (WGS) entry which is preliminary data.</text>
</comment>
<keyword evidence="11" id="KW-1185">Reference proteome</keyword>
<evidence type="ECO:0000256" key="4">
    <source>
        <dbReference type="ARBA" id="ARBA00022723"/>
    </source>
</evidence>